<gene>
    <name evidence="3" type="ORF">BSAL_75345</name>
</gene>
<dbReference type="EMBL" id="CYKH01000687">
    <property type="protein sequence ID" value="CUG17719.1"/>
    <property type="molecule type" value="Genomic_DNA"/>
</dbReference>
<keyword evidence="2" id="KW-1133">Transmembrane helix</keyword>
<keyword evidence="4" id="KW-1185">Reference proteome</keyword>
<dbReference type="VEuPathDB" id="TriTrypDB:BSAL_75345"/>
<accession>A0A0S4J4H0</accession>
<feature type="transmembrane region" description="Helical" evidence="2">
    <location>
        <begin position="1194"/>
        <end position="1216"/>
    </location>
</feature>
<organism evidence="3 4">
    <name type="scientific">Bodo saltans</name>
    <name type="common">Flagellated protozoan</name>
    <dbReference type="NCBI Taxonomy" id="75058"/>
    <lineage>
        <taxon>Eukaryota</taxon>
        <taxon>Discoba</taxon>
        <taxon>Euglenozoa</taxon>
        <taxon>Kinetoplastea</taxon>
        <taxon>Metakinetoplastina</taxon>
        <taxon>Eubodonida</taxon>
        <taxon>Bodonidae</taxon>
        <taxon>Bodo</taxon>
    </lineage>
</organism>
<dbReference type="Proteomes" id="UP000051952">
    <property type="component" value="Unassembled WGS sequence"/>
</dbReference>
<evidence type="ECO:0000256" key="2">
    <source>
        <dbReference type="SAM" id="Phobius"/>
    </source>
</evidence>
<feature type="compositionally biased region" description="Basic and acidic residues" evidence="1">
    <location>
        <begin position="1269"/>
        <end position="1279"/>
    </location>
</feature>
<evidence type="ECO:0000256" key="1">
    <source>
        <dbReference type="SAM" id="MobiDB-lite"/>
    </source>
</evidence>
<dbReference type="AlphaFoldDB" id="A0A0S4J4H0"/>
<name>A0A0S4J4H0_BODSA</name>
<evidence type="ECO:0000313" key="3">
    <source>
        <dbReference type="EMBL" id="CUG17719.1"/>
    </source>
</evidence>
<proteinExistence type="predicted"/>
<feature type="region of interest" description="Disordered" evidence="1">
    <location>
        <begin position="1259"/>
        <end position="1279"/>
    </location>
</feature>
<evidence type="ECO:0000313" key="4">
    <source>
        <dbReference type="Proteomes" id="UP000051952"/>
    </source>
</evidence>
<keyword evidence="2" id="KW-0812">Transmembrane</keyword>
<keyword evidence="2" id="KW-0472">Membrane</keyword>
<reference evidence="4" key="1">
    <citation type="submission" date="2015-09" db="EMBL/GenBank/DDBJ databases">
        <authorList>
            <consortium name="Pathogen Informatics"/>
        </authorList>
    </citation>
    <scope>NUCLEOTIDE SEQUENCE [LARGE SCALE GENOMIC DNA]</scope>
    <source>
        <strain evidence="4">Lake Konstanz</strain>
    </source>
</reference>
<sequence length="1279" mass="140100">MFGYILLVALWWILTCFLAPNVMIPFAASGISLLSSVYGVYRSLKGCKQKLLDYIDVKIELEVNRFLQAIRIDFSDDNNVVIANETSDDFDSKAKFIASTSQIPLPIVEFGLNPRDDDARLRLAQFFAPLSSPEFQILLSFCCSTTTDVDDVASGAKPFVEALLPPPPQPNSGESDVSTYQSGLLEAQRGLVLSLLQSLILPQADGGCLNNAAIHRGVMRAWKSDMLYQIDSLLASAKSQGTISSTLQDSSAKVIRLGALRQLVIGFDEFLKTRQLQNFCDRISKLLPMLFTTDNVDALAPFQDEITFCRIALPIVGKLAWLFSDSIVSFQESFNFVLLALPNEQRQTMETIAMDVADILKKTVEELEKQEHDAQTSAAPADVKKLVPLPNDENSHALEMKLLPDPTSDPANASKVPTQVDDHQGELARFGADGALLYAALTSVSENELVWSIPTLQQCSDDLTNSSFSIISLMQTPPKDENISIRSQWVMSLKRGTAWPTLELELLFPTLSQAEYATLRKFSLAGVNPGSFMNLTGWQSCSSISQVQRETKCLAAWIKNISDDPKTFQFAAEAYFYSIVWDYMKRNGSRDDLLNRCLEVSCPILLGCLDATNSKDLASLDNFVATNVKKISTMPELIRCFGQCASAADVGNNWIECCRRDCTPMYLLCTADPVASLKAVTSKGGETHLEELRRYTGLRIALDKDQLKIDPDATLSTLESVYNVATMQQHAPEAVLQTLSRLQFRANQTAPSDQTDSDDYTPKGLAAMPMCGIHLLQKGLELEALEQRRNAIIVASAIVKVPLFAYAASLKPRIDSTSTPLGTILIESVLTPQPAAVTNSCGSENRFMRKAFKHLPTVMSLLQSNNSVPDGFGQRIARLVAALDIIGGECLHPDDETKPAKYGTFTPQCYNDVACLVDFVTGATTTPNEMVNVLKIVLAIAAGEGDLDPKSVIPTLSYLSSLLSAACGIDLLPQKYIGVTQFFARQDDGDVFGLLNECVTPLLSSSWTASIPPFAFAVANAARVHKHKRRPSALLEIFRDYVDQIIVLTTNNPIFAVPATPVERWLLSLQRYASEGTISHLQSACIAATGSQYTAAGWNVLLHHVELQRSSGKKRALAIASTFKATVATVPKEKIGMLVDRLKKTPLFAPLADRLEELLKPDQTLDHLGEKLVDSVKQYIISTLHISSSDIVRILIFLAVMLSFMVTFILLGIVAFSNGSTFSSLIGVAFPVVGGSMSQYDSASFLEGLKEKADEIIDDLSGGTPAQQENDKKQKQKQD</sequence>
<protein>
    <submittedName>
        <fullName evidence="3">Membrane-associated protein, putative</fullName>
    </submittedName>
</protein>